<dbReference type="EMBL" id="JAUEPT010000157">
    <property type="protein sequence ID" value="KAK0430283.1"/>
    <property type="molecule type" value="Genomic_DNA"/>
</dbReference>
<reference evidence="1" key="1">
    <citation type="submission" date="2023-06" db="EMBL/GenBank/DDBJ databases">
        <authorList>
            <consortium name="Lawrence Berkeley National Laboratory"/>
            <person name="Ahrendt S."/>
            <person name="Sahu N."/>
            <person name="Indic B."/>
            <person name="Wong-Bajracharya J."/>
            <person name="Merenyi Z."/>
            <person name="Ke H.-M."/>
            <person name="Monk M."/>
            <person name="Kocsube S."/>
            <person name="Drula E."/>
            <person name="Lipzen A."/>
            <person name="Balint B."/>
            <person name="Henrissat B."/>
            <person name="Andreopoulos B."/>
            <person name="Martin F.M."/>
            <person name="Harder C.B."/>
            <person name="Rigling D."/>
            <person name="Ford K.L."/>
            <person name="Foster G.D."/>
            <person name="Pangilinan J."/>
            <person name="Papanicolaou A."/>
            <person name="Barry K."/>
            <person name="LaButti K."/>
            <person name="Viragh M."/>
            <person name="Koriabine M."/>
            <person name="Yan M."/>
            <person name="Riley R."/>
            <person name="Champramary S."/>
            <person name="Plett K.L."/>
            <person name="Tsai I.J."/>
            <person name="Slot J."/>
            <person name="Sipos G."/>
            <person name="Plett J."/>
            <person name="Nagy L.G."/>
            <person name="Grigoriev I.V."/>
        </authorList>
    </citation>
    <scope>NUCLEOTIDE SEQUENCE</scope>
    <source>
        <strain evidence="1">FPL87.14</strain>
    </source>
</reference>
<protein>
    <submittedName>
        <fullName evidence="1">Uncharacterized protein</fullName>
    </submittedName>
</protein>
<name>A0AA39ITQ4_9AGAR</name>
<sequence length="129" mass="14011">MPPYLPYVTVQSGPGVIYSQWAIERTIGNVGQEVKQHSNVFANLEQRGIHRSQINALKAMIPDFDPPMKALPHCSIDLGGGYVLLPARDTASRPVHDCEAAAMSRYIASVESMQPEHSQTGDKAGNGHS</sequence>
<evidence type="ECO:0000313" key="2">
    <source>
        <dbReference type="Proteomes" id="UP001175226"/>
    </source>
</evidence>
<comment type="caution">
    <text evidence="1">The sequence shown here is derived from an EMBL/GenBank/DDBJ whole genome shotgun (WGS) entry which is preliminary data.</text>
</comment>
<evidence type="ECO:0000313" key="1">
    <source>
        <dbReference type="EMBL" id="KAK0430283.1"/>
    </source>
</evidence>
<dbReference type="AlphaFoldDB" id="A0AA39ITQ4"/>
<gene>
    <name evidence="1" type="ORF">EV421DRAFT_1913080</name>
</gene>
<proteinExistence type="predicted"/>
<organism evidence="1 2">
    <name type="scientific">Armillaria borealis</name>
    <dbReference type="NCBI Taxonomy" id="47425"/>
    <lineage>
        <taxon>Eukaryota</taxon>
        <taxon>Fungi</taxon>
        <taxon>Dikarya</taxon>
        <taxon>Basidiomycota</taxon>
        <taxon>Agaricomycotina</taxon>
        <taxon>Agaricomycetes</taxon>
        <taxon>Agaricomycetidae</taxon>
        <taxon>Agaricales</taxon>
        <taxon>Marasmiineae</taxon>
        <taxon>Physalacriaceae</taxon>
        <taxon>Armillaria</taxon>
    </lineage>
</organism>
<dbReference type="Proteomes" id="UP001175226">
    <property type="component" value="Unassembled WGS sequence"/>
</dbReference>
<keyword evidence="2" id="KW-1185">Reference proteome</keyword>
<accession>A0AA39ITQ4</accession>